<protein>
    <submittedName>
        <fullName evidence="10">Putative transcriptional regulatory protein</fullName>
    </submittedName>
</protein>
<evidence type="ECO:0000256" key="7">
    <source>
        <dbReference type="ARBA" id="ARBA00023242"/>
    </source>
</evidence>
<dbReference type="InterPro" id="IPR036864">
    <property type="entry name" value="Zn2-C6_fun-type_DNA-bd_sf"/>
</dbReference>
<keyword evidence="11" id="KW-1185">Reference proteome</keyword>
<dbReference type="Proteomes" id="UP000036947">
    <property type="component" value="Unassembled WGS sequence"/>
</dbReference>
<feature type="region of interest" description="Disordered" evidence="8">
    <location>
        <begin position="1"/>
        <end position="23"/>
    </location>
</feature>
<organism evidence="10 11">
    <name type="scientific">Tolypocladium ophioglossoides (strain CBS 100239)</name>
    <name type="common">Snaketongue truffleclub</name>
    <name type="synonym">Elaphocordyceps ophioglossoides</name>
    <dbReference type="NCBI Taxonomy" id="1163406"/>
    <lineage>
        <taxon>Eukaryota</taxon>
        <taxon>Fungi</taxon>
        <taxon>Dikarya</taxon>
        <taxon>Ascomycota</taxon>
        <taxon>Pezizomycotina</taxon>
        <taxon>Sordariomycetes</taxon>
        <taxon>Hypocreomycetidae</taxon>
        <taxon>Hypocreales</taxon>
        <taxon>Ophiocordycipitaceae</taxon>
        <taxon>Tolypocladium</taxon>
    </lineage>
</organism>
<feature type="compositionally biased region" description="Polar residues" evidence="8">
    <location>
        <begin position="197"/>
        <end position="211"/>
    </location>
</feature>
<feature type="region of interest" description="Disordered" evidence="8">
    <location>
        <begin position="778"/>
        <end position="802"/>
    </location>
</feature>
<evidence type="ECO:0000256" key="2">
    <source>
        <dbReference type="ARBA" id="ARBA00022723"/>
    </source>
</evidence>
<dbReference type="PANTHER" id="PTHR31313:SF79">
    <property type="entry name" value="C6 FINGER DOMAIN-CONTAINING PROTEIN"/>
    <property type="match status" value="1"/>
</dbReference>
<sequence>MSNDPSVRRILPQDAQTSQSAQMSSFSFAPLQYPQRETQKNYVFVDEHNRHKRLKVMRACEGCRRRKIKCDAATTNTWPCSACIRLKLHCVRPNGYDGSADSTTTYEPMLDPSGQFQQLSMQPQAAQGHFKSDSDVYASQGASQDSDQSAFQSIPFDSSQSQHNLHYTTVPPPSVPVMDQQYPSQNAFPTPPLHQVSRPNSSPKAYSTDSYQQQDLADLLGTLKVNELGTAPYLRNKASFRREEQPAVEDDDDFGGVLPPIAAGPGHKIRIPPELMPDEASALHYFDLYFTHVHPYVPVLDRSQFYHQWNAARETISPLILEALFAIGGRLAEDPAQGRQWLALASSKRKRVVPADECLTDLSTGHADSFMDIPRLSTLQALLMILKAREAAPKRGYYYRSWMTVVQCVQMGKDLGLDEHYDDHQAGHPCESSPAECQLRTRIWQAVFVCEVMVGTPQGRHDLSIDLECVDFSIPRPIAGGDDSEYLVSRNFTYFARLVRNIGKMSNVYTRIRRKKDWGMDPEFQQLSQSISSFLTELPADMAISFPPDNLAPLLPSSFLGNLHSYYYLTLILYHRPVLSFLDPSVNESRWKYHMLICYNSAKALCRLQEGIVQSYGLTGMQSMQRGFSFTVYAGLSCIVLHLVAIVSPDPEINTDAREYFTRHMRIMEKVMEAWPMPELQKQIDAVREAFSADVRRPFVLKPSFPYGSPHSSSHSSPPRGTQGYRPAMDRTGPMDQQLDTQHVQTVSYIGHPISPPISAGPGDSKSDSPAVQSLVLMPQDGHGPEMQQSMTMPSNQPSWNPARIFEQWNTSFGTPEHAEPASATQTHSLNLAPSSSGASDVSTVQDFQGVGSSLAAASSQQMPPQQYSAPAPMPNFITPAMWQESVASVYEGGLKRSWDFDTMQAMKRR</sequence>
<keyword evidence="3" id="KW-0862">Zinc</keyword>
<dbReference type="PROSITE" id="PS00463">
    <property type="entry name" value="ZN2_CY6_FUNGAL_1"/>
    <property type="match status" value="1"/>
</dbReference>
<dbReference type="Gene3D" id="4.10.240.10">
    <property type="entry name" value="Zn(2)-C6 fungal-type DNA-binding domain"/>
    <property type="match status" value="1"/>
</dbReference>
<dbReference type="AlphaFoldDB" id="A0A0L0NB05"/>
<keyword evidence="2" id="KW-0479">Metal-binding</keyword>
<dbReference type="PROSITE" id="PS50048">
    <property type="entry name" value="ZN2_CY6_FUNGAL_2"/>
    <property type="match status" value="1"/>
</dbReference>
<evidence type="ECO:0000256" key="4">
    <source>
        <dbReference type="ARBA" id="ARBA00023015"/>
    </source>
</evidence>
<dbReference type="CDD" id="cd00067">
    <property type="entry name" value="GAL4"/>
    <property type="match status" value="1"/>
</dbReference>
<dbReference type="SMART" id="SM00906">
    <property type="entry name" value="Fungal_trans"/>
    <property type="match status" value="1"/>
</dbReference>
<evidence type="ECO:0000256" key="8">
    <source>
        <dbReference type="SAM" id="MobiDB-lite"/>
    </source>
</evidence>
<proteinExistence type="predicted"/>
<comment type="caution">
    <text evidence="10">The sequence shown here is derived from an EMBL/GenBank/DDBJ whole genome shotgun (WGS) entry which is preliminary data.</text>
</comment>
<feature type="compositionally biased region" description="Polar residues" evidence="8">
    <location>
        <begin position="787"/>
        <end position="800"/>
    </location>
</feature>
<keyword evidence="7" id="KW-0539">Nucleus</keyword>
<keyword evidence="6" id="KW-0804">Transcription</keyword>
<accession>A0A0L0NB05</accession>
<dbReference type="PANTHER" id="PTHR31313">
    <property type="entry name" value="TY1 ENHANCER ACTIVATOR"/>
    <property type="match status" value="1"/>
</dbReference>
<dbReference type="Pfam" id="PF00172">
    <property type="entry name" value="Zn_clus"/>
    <property type="match status" value="1"/>
</dbReference>
<dbReference type="Pfam" id="PF04082">
    <property type="entry name" value="Fungal_trans"/>
    <property type="match status" value="1"/>
</dbReference>
<dbReference type="GO" id="GO:0000981">
    <property type="term" value="F:DNA-binding transcription factor activity, RNA polymerase II-specific"/>
    <property type="evidence" value="ECO:0007669"/>
    <property type="project" value="InterPro"/>
</dbReference>
<dbReference type="STRING" id="1163406.A0A0L0NB05"/>
<dbReference type="OrthoDB" id="2283631at2759"/>
<feature type="region of interest" description="Disordered" evidence="8">
    <location>
        <begin position="751"/>
        <end position="770"/>
    </location>
</feature>
<dbReference type="InterPro" id="IPR051615">
    <property type="entry name" value="Transcr_Regulatory_Elem"/>
</dbReference>
<feature type="compositionally biased region" description="Low complexity" evidence="8">
    <location>
        <begin position="706"/>
        <end position="719"/>
    </location>
</feature>
<feature type="compositionally biased region" description="Polar residues" evidence="8">
    <location>
        <begin position="155"/>
        <end position="167"/>
    </location>
</feature>
<evidence type="ECO:0000313" key="11">
    <source>
        <dbReference type="Proteomes" id="UP000036947"/>
    </source>
</evidence>
<evidence type="ECO:0000256" key="5">
    <source>
        <dbReference type="ARBA" id="ARBA00023125"/>
    </source>
</evidence>
<evidence type="ECO:0000256" key="1">
    <source>
        <dbReference type="ARBA" id="ARBA00004123"/>
    </source>
</evidence>
<feature type="domain" description="Zn(2)-C6 fungal-type" evidence="9">
    <location>
        <begin position="59"/>
        <end position="92"/>
    </location>
</feature>
<dbReference type="CDD" id="cd12148">
    <property type="entry name" value="fungal_TF_MHR"/>
    <property type="match status" value="1"/>
</dbReference>
<feature type="compositionally biased region" description="Low complexity" evidence="8">
    <location>
        <begin position="138"/>
        <end position="153"/>
    </location>
</feature>
<dbReference type="GO" id="GO:0005634">
    <property type="term" value="C:nucleus"/>
    <property type="evidence" value="ECO:0007669"/>
    <property type="project" value="UniProtKB-SubCell"/>
</dbReference>
<comment type="subcellular location">
    <subcellularLocation>
        <location evidence="1">Nucleus</location>
    </subcellularLocation>
</comment>
<reference evidence="10 11" key="1">
    <citation type="journal article" date="2015" name="BMC Genomics">
        <title>The genome of the truffle-parasite Tolypocladium ophioglossoides and the evolution of antifungal peptaibiotics.</title>
        <authorList>
            <person name="Quandt C.A."/>
            <person name="Bushley K.E."/>
            <person name="Spatafora J.W."/>
        </authorList>
    </citation>
    <scope>NUCLEOTIDE SEQUENCE [LARGE SCALE GENOMIC DNA]</scope>
    <source>
        <strain evidence="10 11">CBS 100239</strain>
    </source>
</reference>
<evidence type="ECO:0000259" key="9">
    <source>
        <dbReference type="PROSITE" id="PS50048"/>
    </source>
</evidence>
<evidence type="ECO:0000313" key="10">
    <source>
        <dbReference type="EMBL" id="KND90940.1"/>
    </source>
</evidence>
<feature type="region of interest" description="Disordered" evidence="8">
    <location>
        <begin position="119"/>
        <end position="211"/>
    </location>
</feature>
<evidence type="ECO:0000256" key="6">
    <source>
        <dbReference type="ARBA" id="ARBA00023163"/>
    </source>
</evidence>
<dbReference type="GO" id="GO:0003677">
    <property type="term" value="F:DNA binding"/>
    <property type="evidence" value="ECO:0007669"/>
    <property type="project" value="UniProtKB-KW"/>
</dbReference>
<feature type="region of interest" description="Disordered" evidence="8">
    <location>
        <begin position="706"/>
        <end position="735"/>
    </location>
</feature>
<dbReference type="SMART" id="SM00066">
    <property type="entry name" value="GAL4"/>
    <property type="match status" value="1"/>
</dbReference>
<name>A0A0L0NB05_TOLOC</name>
<dbReference type="InterPro" id="IPR001138">
    <property type="entry name" value="Zn2Cys6_DnaBD"/>
</dbReference>
<keyword evidence="5" id="KW-0238">DNA-binding</keyword>
<dbReference type="GO" id="GO:0006351">
    <property type="term" value="P:DNA-templated transcription"/>
    <property type="evidence" value="ECO:0007669"/>
    <property type="project" value="InterPro"/>
</dbReference>
<evidence type="ECO:0000256" key="3">
    <source>
        <dbReference type="ARBA" id="ARBA00022833"/>
    </source>
</evidence>
<dbReference type="GO" id="GO:0008270">
    <property type="term" value="F:zinc ion binding"/>
    <property type="evidence" value="ECO:0007669"/>
    <property type="project" value="InterPro"/>
</dbReference>
<keyword evidence="4" id="KW-0805">Transcription regulation</keyword>
<gene>
    <name evidence="10" type="ORF">TOPH_04360</name>
</gene>
<dbReference type="InterPro" id="IPR007219">
    <property type="entry name" value="XnlR_reg_dom"/>
</dbReference>
<dbReference type="SUPFAM" id="SSF57701">
    <property type="entry name" value="Zn2/Cys6 DNA-binding domain"/>
    <property type="match status" value="1"/>
</dbReference>
<dbReference type="EMBL" id="LFRF01000010">
    <property type="protein sequence ID" value="KND90940.1"/>
    <property type="molecule type" value="Genomic_DNA"/>
</dbReference>